<protein>
    <recommendedName>
        <fullName evidence="3">histidine kinase</fullName>
        <ecNumber evidence="3">2.7.13.3</ecNumber>
    </recommendedName>
</protein>
<evidence type="ECO:0000256" key="6">
    <source>
        <dbReference type="ARBA" id="ARBA00022679"/>
    </source>
</evidence>
<evidence type="ECO:0000256" key="9">
    <source>
        <dbReference type="ARBA" id="ARBA00022840"/>
    </source>
</evidence>
<dbReference type="InterPro" id="IPR011623">
    <property type="entry name" value="7TMR_DISM_rcpt_extracell_dom1"/>
</dbReference>
<dbReference type="SUPFAM" id="SSF47384">
    <property type="entry name" value="Homodimeric domain of signal transducing histidine kinase"/>
    <property type="match status" value="1"/>
</dbReference>
<keyword evidence="7" id="KW-0547">Nucleotide-binding</keyword>
<keyword evidence="5 12" id="KW-0597">Phosphoprotein</keyword>
<dbReference type="Gene3D" id="3.40.50.2300">
    <property type="match status" value="1"/>
</dbReference>
<keyword evidence="17" id="KW-1185">Reference proteome</keyword>
<evidence type="ECO:0000256" key="2">
    <source>
        <dbReference type="ARBA" id="ARBA00004236"/>
    </source>
</evidence>
<dbReference type="Gene3D" id="1.10.287.130">
    <property type="match status" value="1"/>
</dbReference>
<evidence type="ECO:0000313" key="17">
    <source>
        <dbReference type="Proteomes" id="UP000287910"/>
    </source>
</evidence>
<dbReference type="InterPro" id="IPR036890">
    <property type="entry name" value="HATPase_C_sf"/>
</dbReference>
<gene>
    <name evidence="16" type="ORF">EK386_14735</name>
</gene>
<keyword evidence="13" id="KW-0812">Transmembrane</keyword>
<dbReference type="InterPro" id="IPR003661">
    <property type="entry name" value="HisK_dim/P_dom"/>
</dbReference>
<dbReference type="PROSITE" id="PS50110">
    <property type="entry name" value="RESPONSE_REGULATORY"/>
    <property type="match status" value="1"/>
</dbReference>
<dbReference type="Gene3D" id="2.60.120.260">
    <property type="entry name" value="Galactose-binding domain-like"/>
    <property type="match status" value="1"/>
</dbReference>
<sequence length="987" mass="110304">MILSAHDPAKLPAVQNGILDLTGIDLEQVGPIALDGEWEFVSGQLVNSDYFNNQGSSTLVGVPSLWTKYAVNGESVPKYNKATYRMVVKLPKGESILGLKTGNIRMSNSLYVNGEKVGGSGAPAETTTYSQRNTPYTALFQPEDDELEIIVHVANFDYASGGGIVSSLYLGDDESILNIRTAALAYDWVMIAALFAVGIYFFGFYLHFPRERSLLFLALFCFSMALYTSTHGEKVLDIILPGIPYELFSKIQGTSNLIALFLVAYFHSTLKEYSNKSIVKILIVIGVLLSCSVLLPLKISSHLQNVYSIYLFVAILYIFYIQIKAIRNKTVGGMYLLLGSLTLIIYCIVGTLNVIGNTKIDSLPPIFPFIYLMMLSLFMAHRFTDTYRKNEELTAKLIEVDQFKDEFLTKTSHEFKTPLHGMIAILQTVAKDLNGKQQEKIHFVISQAKRLSSLVNDVLDLARLKRKELKIDLKQIDLYSTVFVVVEAFSYILNKEIKIINKIKKDTPYVVADENRLRQILYNLIDNAIKYTTQGEIVISAIQDDDKLIISVKDSGIGIPSEQLPTIFNNYERGNHLDDEQEGMGLGLSITKDLVDLQGGQIWVDSKLGEGTTFSFSLPIVKEVESNHVDCDDERTQVVESLSLPYANGNPMGKKIIIADDNHANLRVLIEALDTTKYFIIAVDNGADVLSLLGKERDVDLLILDIMMPKMSGYEVCQIVRETYSLTELPILMLTAAILPEDMVTAFQAGANDFLHKPVDLQELHIRVNNLLLIKESARAATNMEIAFLQAQIKPHFIYNVLTSIISLSYIDIEKSRALILQFAKFLRGSFDFTNTNKLIPIQNELSLVHSYIEIEKARFPERFTFELDVKDEVSCMIPPLIIQPLVENAIRHGLSAEDAGGKIILSIQQKGEKLIITVRDNGIGMSQEKIDKIMSGKLKDGRNGVGLLNIVKRIRQFLGASISIESTEKGTEVEMILPYNIQGIEE</sequence>
<dbReference type="SMART" id="SM00448">
    <property type="entry name" value="REC"/>
    <property type="match status" value="1"/>
</dbReference>
<dbReference type="SMART" id="SM00387">
    <property type="entry name" value="HATPase_c"/>
    <property type="match status" value="2"/>
</dbReference>
<keyword evidence="4" id="KW-1003">Cell membrane</keyword>
<feature type="modified residue" description="4-aspartylphosphate" evidence="12">
    <location>
        <position position="705"/>
    </location>
</feature>
<dbReference type="InterPro" id="IPR011006">
    <property type="entry name" value="CheY-like_superfamily"/>
</dbReference>
<keyword evidence="13" id="KW-1133">Transmembrane helix</keyword>
<dbReference type="EMBL" id="RYYR01000023">
    <property type="protein sequence ID" value="RUL49825.1"/>
    <property type="molecule type" value="Genomic_DNA"/>
</dbReference>
<dbReference type="InterPro" id="IPR036097">
    <property type="entry name" value="HisK_dim/P_sf"/>
</dbReference>
<feature type="transmembrane region" description="Helical" evidence="13">
    <location>
        <begin position="476"/>
        <end position="493"/>
    </location>
</feature>
<proteinExistence type="predicted"/>
<evidence type="ECO:0000256" key="4">
    <source>
        <dbReference type="ARBA" id="ARBA00022475"/>
    </source>
</evidence>
<evidence type="ECO:0000259" key="14">
    <source>
        <dbReference type="PROSITE" id="PS50109"/>
    </source>
</evidence>
<keyword evidence="11 13" id="KW-0472">Membrane</keyword>
<dbReference type="PANTHER" id="PTHR43547:SF2">
    <property type="entry name" value="HYBRID SIGNAL TRANSDUCTION HISTIDINE KINASE C"/>
    <property type="match status" value="1"/>
</dbReference>
<evidence type="ECO:0000256" key="3">
    <source>
        <dbReference type="ARBA" id="ARBA00012438"/>
    </source>
</evidence>
<feature type="transmembrane region" description="Helical" evidence="13">
    <location>
        <begin position="213"/>
        <end position="230"/>
    </location>
</feature>
<dbReference type="InterPro" id="IPR001789">
    <property type="entry name" value="Sig_transdc_resp-reg_receiver"/>
</dbReference>
<dbReference type="Pfam" id="PF00512">
    <property type="entry name" value="HisKA"/>
    <property type="match status" value="1"/>
</dbReference>
<dbReference type="Pfam" id="PF07695">
    <property type="entry name" value="7TMR-DISM_7TM"/>
    <property type="match status" value="1"/>
</dbReference>
<dbReference type="InterPro" id="IPR005467">
    <property type="entry name" value="His_kinase_dom"/>
</dbReference>
<dbReference type="Proteomes" id="UP000287910">
    <property type="component" value="Unassembled WGS sequence"/>
</dbReference>
<dbReference type="InterPro" id="IPR010559">
    <property type="entry name" value="Sig_transdc_His_kin_internal"/>
</dbReference>
<feature type="domain" description="Histidine kinase" evidence="14">
    <location>
        <begin position="882"/>
        <end position="982"/>
    </location>
</feature>
<keyword evidence="9" id="KW-0067">ATP-binding</keyword>
<dbReference type="Gene3D" id="3.30.565.10">
    <property type="entry name" value="Histidine kinase-like ATPase, C-terminal domain"/>
    <property type="match status" value="2"/>
</dbReference>
<dbReference type="InterPro" id="IPR004358">
    <property type="entry name" value="Sig_transdc_His_kin-like_C"/>
</dbReference>
<feature type="transmembrane region" description="Helical" evidence="13">
    <location>
        <begin position="250"/>
        <end position="266"/>
    </location>
</feature>
<dbReference type="GO" id="GO:0005886">
    <property type="term" value="C:plasma membrane"/>
    <property type="evidence" value="ECO:0007669"/>
    <property type="project" value="UniProtKB-SubCell"/>
</dbReference>
<evidence type="ECO:0000256" key="11">
    <source>
        <dbReference type="ARBA" id="ARBA00023136"/>
    </source>
</evidence>
<evidence type="ECO:0000259" key="15">
    <source>
        <dbReference type="PROSITE" id="PS50110"/>
    </source>
</evidence>
<dbReference type="GO" id="GO:0000155">
    <property type="term" value="F:phosphorelay sensor kinase activity"/>
    <property type="evidence" value="ECO:0007669"/>
    <property type="project" value="InterPro"/>
</dbReference>
<dbReference type="GO" id="GO:0005524">
    <property type="term" value="F:ATP binding"/>
    <property type="evidence" value="ECO:0007669"/>
    <property type="project" value="UniProtKB-KW"/>
</dbReference>
<feature type="transmembrane region" description="Helical" evidence="13">
    <location>
        <begin position="185"/>
        <end position="206"/>
    </location>
</feature>
<dbReference type="Pfam" id="PF06580">
    <property type="entry name" value="His_kinase"/>
    <property type="match status" value="1"/>
</dbReference>
<dbReference type="EC" id="2.7.13.3" evidence="3"/>
<feature type="domain" description="Histidine kinase" evidence="14">
    <location>
        <begin position="410"/>
        <end position="622"/>
    </location>
</feature>
<evidence type="ECO:0000256" key="8">
    <source>
        <dbReference type="ARBA" id="ARBA00022777"/>
    </source>
</evidence>
<dbReference type="PRINTS" id="PR00344">
    <property type="entry name" value="BCTRLSENSOR"/>
</dbReference>
<evidence type="ECO:0000256" key="10">
    <source>
        <dbReference type="ARBA" id="ARBA00023012"/>
    </source>
</evidence>
<organism evidence="16 17">
    <name type="scientific">Lysinibacillus antri</name>
    <dbReference type="NCBI Taxonomy" id="2498145"/>
    <lineage>
        <taxon>Bacteria</taxon>
        <taxon>Bacillati</taxon>
        <taxon>Bacillota</taxon>
        <taxon>Bacilli</taxon>
        <taxon>Bacillales</taxon>
        <taxon>Bacillaceae</taxon>
        <taxon>Lysinibacillus</taxon>
    </lineage>
</organism>
<comment type="caution">
    <text evidence="16">The sequence shown here is derived from an EMBL/GenBank/DDBJ whole genome shotgun (WGS) entry which is preliminary data.</text>
</comment>
<keyword evidence="8" id="KW-0418">Kinase</keyword>
<keyword evidence="6" id="KW-0808">Transferase</keyword>
<evidence type="ECO:0000256" key="13">
    <source>
        <dbReference type="SAM" id="Phobius"/>
    </source>
</evidence>
<reference evidence="16 17" key="1">
    <citation type="submission" date="2018-12" db="EMBL/GenBank/DDBJ databases">
        <title>Lysinibacillus antri sp. nov., isolated from a cave soil.</title>
        <authorList>
            <person name="Narsing Rao M.P."/>
            <person name="Zhang H."/>
            <person name="Dong Z.-Y."/>
            <person name="Niu X.-K."/>
            <person name="Zhang K."/>
            <person name="Fang B.-Z."/>
            <person name="Kang Y.-Q."/>
            <person name="Xiao M."/>
            <person name="Li W.-J."/>
        </authorList>
    </citation>
    <scope>NUCLEOTIDE SEQUENCE [LARGE SCALE GENOMIC DNA]</scope>
    <source>
        <strain evidence="16 17">SYSU K30002</strain>
    </source>
</reference>
<name>A0A3S0RUH1_9BACI</name>
<evidence type="ECO:0000256" key="1">
    <source>
        <dbReference type="ARBA" id="ARBA00000085"/>
    </source>
</evidence>
<comment type="catalytic activity">
    <reaction evidence="1">
        <text>ATP + protein L-histidine = ADP + protein N-phospho-L-histidine.</text>
        <dbReference type="EC" id="2.7.13.3"/>
    </reaction>
</comment>
<feature type="transmembrane region" description="Helical" evidence="13">
    <location>
        <begin position="362"/>
        <end position="380"/>
    </location>
</feature>
<dbReference type="CDD" id="cd00082">
    <property type="entry name" value="HisKA"/>
    <property type="match status" value="1"/>
</dbReference>
<dbReference type="InterPro" id="IPR003594">
    <property type="entry name" value="HATPase_dom"/>
</dbReference>
<evidence type="ECO:0000256" key="12">
    <source>
        <dbReference type="PROSITE-ProRule" id="PRU00169"/>
    </source>
</evidence>
<feature type="transmembrane region" description="Helical" evidence="13">
    <location>
        <begin position="305"/>
        <end position="323"/>
    </location>
</feature>
<evidence type="ECO:0000313" key="16">
    <source>
        <dbReference type="EMBL" id="RUL49825.1"/>
    </source>
</evidence>
<keyword evidence="10" id="KW-0902">Two-component regulatory system</keyword>
<feature type="transmembrane region" description="Helical" evidence="13">
    <location>
        <begin position="278"/>
        <end position="299"/>
    </location>
</feature>
<dbReference type="Pfam" id="PF02518">
    <property type="entry name" value="HATPase_c"/>
    <property type="match status" value="2"/>
</dbReference>
<dbReference type="PROSITE" id="PS50109">
    <property type="entry name" value="HIS_KIN"/>
    <property type="match status" value="2"/>
</dbReference>
<dbReference type="AlphaFoldDB" id="A0A3S0RUH1"/>
<comment type="subcellular location">
    <subcellularLocation>
        <location evidence="2">Cell membrane</location>
    </subcellularLocation>
</comment>
<accession>A0A3S0RUH1</accession>
<dbReference type="SUPFAM" id="SSF55874">
    <property type="entry name" value="ATPase domain of HSP90 chaperone/DNA topoisomerase II/histidine kinase"/>
    <property type="match status" value="2"/>
</dbReference>
<evidence type="ECO:0000256" key="5">
    <source>
        <dbReference type="ARBA" id="ARBA00022553"/>
    </source>
</evidence>
<dbReference type="PANTHER" id="PTHR43547">
    <property type="entry name" value="TWO-COMPONENT HISTIDINE KINASE"/>
    <property type="match status" value="1"/>
</dbReference>
<dbReference type="SUPFAM" id="SSF52172">
    <property type="entry name" value="CheY-like"/>
    <property type="match status" value="1"/>
</dbReference>
<feature type="transmembrane region" description="Helical" evidence="13">
    <location>
        <begin position="335"/>
        <end position="356"/>
    </location>
</feature>
<feature type="domain" description="Response regulatory" evidence="15">
    <location>
        <begin position="655"/>
        <end position="772"/>
    </location>
</feature>
<dbReference type="Pfam" id="PF00072">
    <property type="entry name" value="Response_reg"/>
    <property type="match status" value="1"/>
</dbReference>
<evidence type="ECO:0000256" key="7">
    <source>
        <dbReference type="ARBA" id="ARBA00022741"/>
    </source>
</evidence>
<dbReference type="FunFam" id="3.30.565.10:FF:000023">
    <property type="entry name" value="PAS domain-containing sensor histidine kinase"/>
    <property type="match status" value="1"/>
</dbReference>
<dbReference type="SMART" id="SM00388">
    <property type="entry name" value="HisKA"/>
    <property type="match status" value="1"/>
</dbReference>